<keyword evidence="3" id="KW-1185">Reference proteome</keyword>
<feature type="compositionally biased region" description="Pro residues" evidence="1">
    <location>
        <begin position="19"/>
        <end position="29"/>
    </location>
</feature>
<feature type="compositionally biased region" description="Low complexity" evidence="1">
    <location>
        <begin position="348"/>
        <end position="361"/>
    </location>
</feature>
<feature type="region of interest" description="Disordered" evidence="1">
    <location>
        <begin position="1"/>
        <end position="84"/>
    </location>
</feature>
<feature type="compositionally biased region" description="Low complexity" evidence="1">
    <location>
        <begin position="327"/>
        <end position="342"/>
    </location>
</feature>
<feature type="region of interest" description="Disordered" evidence="1">
    <location>
        <begin position="802"/>
        <end position="870"/>
    </location>
</feature>
<accession>A0AAW0EZ83</accession>
<feature type="compositionally biased region" description="Pro residues" evidence="1">
    <location>
        <begin position="68"/>
        <end position="80"/>
    </location>
</feature>
<evidence type="ECO:0000313" key="3">
    <source>
        <dbReference type="Proteomes" id="UP001430356"/>
    </source>
</evidence>
<feature type="region of interest" description="Disordered" evidence="1">
    <location>
        <begin position="507"/>
        <end position="566"/>
    </location>
</feature>
<feature type="compositionally biased region" description="Low complexity" evidence="1">
    <location>
        <begin position="40"/>
        <end position="62"/>
    </location>
</feature>
<name>A0AAW0EZ83_9TRYP</name>
<reference evidence="2 3" key="1">
    <citation type="journal article" date="2021" name="MBio">
        <title>A New Model Trypanosomatid, Novymonas esmeraldas: Genomic Perception of Its 'Candidatus Pandoraea novymonadis' Endosymbiont.</title>
        <authorList>
            <person name="Zakharova A."/>
            <person name="Saura A."/>
            <person name="Butenko A."/>
            <person name="Podesvova L."/>
            <person name="Warmusova S."/>
            <person name="Kostygov A.Y."/>
            <person name="Nenarokova A."/>
            <person name="Lukes J."/>
            <person name="Opperdoes F.R."/>
            <person name="Yurchenko V."/>
        </authorList>
    </citation>
    <scope>NUCLEOTIDE SEQUENCE [LARGE SCALE GENOMIC DNA]</scope>
    <source>
        <strain evidence="2 3">E262AT.01</strain>
    </source>
</reference>
<proteinExistence type="predicted"/>
<feature type="compositionally biased region" description="Low complexity" evidence="1">
    <location>
        <begin position="806"/>
        <end position="815"/>
    </location>
</feature>
<evidence type="ECO:0000256" key="1">
    <source>
        <dbReference type="SAM" id="MobiDB-lite"/>
    </source>
</evidence>
<feature type="region of interest" description="Disordered" evidence="1">
    <location>
        <begin position="183"/>
        <end position="250"/>
    </location>
</feature>
<feature type="region of interest" description="Disordered" evidence="1">
    <location>
        <begin position="696"/>
        <end position="719"/>
    </location>
</feature>
<feature type="compositionally biased region" description="Gly residues" evidence="1">
    <location>
        <begin position="232"/>
        <end position="246"/>
    </location>
</feature>
<feature type="compositionally biased region" description="Low complexity" evidence="1">
    <location>
        <begin position="428"/>
        <end position="442"/>
    </location>
</feature>
<protein>
    <submittedName>
        <fullName evidence="2">Uncharacterized protein</fullName>
    </submittedName>
</protein>
<comment type="caution">
    <text evidence="2">The sequence shown here is derived from an EMBL/GenBank/DDBJ whole genome shotgun (WGS) entry which is preliminary data.</text>
</comment>
<organism evidence="2 3">
    <name type="scientific">Novymonas esmeraldas</name>
    <dbReference type="NCBI Taxonomy" id="1808958"/>
    <lineage>
        <taxon>Eukaryota</taxon>
        <taxon>Discoba</taxon>
        <taxon>Euglenozoa</taxon>
        <taxon>Kinetoplastea</taxon>
        <taxon>Metakinetoplastina</taxon>
        <taxon>Trypanosomatida</taxon>
        <taxon>Trypanosomatidae</taxon>
        <taxon>Novymonas</taxon>
    </lineage>
</organism>
<dbReference type="EMBL" id="JAECZO010000147">
    <property type="protein sequence ID" value="KAK7198380.1"/>
    <property type="molecule type" value="Genomic_DNA"/>
</dbReference>
<gene>
    <name evidence="2" type="ORF">NESM_000797400</name>
</gene>
<feature type="region of interest" description="Disordered" evidence="1">
    <location>
        <begin position="327"/>
        <end position="492"/>
    </location>
</feature>
<evidence type="ECO:0000313" key="2">
    <source>
        <dbReference type="EMBL" id="KAK7198380.1"/>
    </source>
</evidence>
<feature type="region of interest" description="Disordered" evidence="1">
    <location>
        <begin position="938"/>
        <end position="985"/>
    </location>
</feature>
<sequence length="1109" mass="110646">MHTATTGAPPRGLNGGGHVPPPVLAPSPPMSTCRRLSYDSVVSGRCSRSRTRGSSSVSSPARSHSRSTPPPAQQPTPPPAQQQRHFWQTHAPVTEVSATVETVTTVARTTDDAVDGRSPSVDHGAAAAAMKARAQALVMYRRKLAAPAYDHASSRAVVAAEVCEVSDDGRGVEVATDSVVAASHDGGAGESSPSPPAASPPPRRRVSAVRCSSDGGGPARQPHRTRSASSSGGVGGAGGSGVGVGGPSPFAVEQLALPRRRPHLSQWTSNTTGGATKDAAQQLLQQRAPPVQLVGPADRRRGAAAAGGVGVGGVATTSTALAASHLPGAAATQDRLQQQQHQQRSRLTRTLSAASASTAHSQQRHRAPSAGAHRGARSPSASRALTTGGSGSDSASTQEQGSDRRGSHPRLRQRSSTPSGGVAVYTTRGASCSGRSPRARGPPASPTHADPASDAPAVMMTRRGVVRSSSAPVSRHATSRAGGTSGSSGAVPVSTPRVAVARVGAPPQVSATPREHVRTASVASVRHHRYQPDTSADTGPVPPPAISSLVQRRSRSRDTGGRSVQRGVVEHSTGVSAAAPLLHTARPVMHAGAGGPRARPVVSTTSAGAPTATATAVTTTTTAAVTRRATARLPRHGGVSGGGGGGHHTISATPASMISMEESKAFLQDFQRLNQRELALFDTLLATVAAEQQQHQRGAGGAAASPAAASPASASFPAGDARHPAAAAAAAPVSSVDEVSVWTCKRDAAAAASAAVASDDGGARRTGLHRHANGVCALPLPATGESPAALADDEELVVVVRRSRSRSAPSAGPPAGTRPDAGLPSRCVGVDAVAPEPRSPSPVPIPPASVGSTASPNARPPPGHDGTPHVRTTTAAAATRGGLRPRAAADVNAASNVPAASCVRKAPPMSAAAACGARRGANALSRAAGAAVDVAVAERPARQRSVTSYAEMKPSVSPDGAAGRRGGGCRRSHSPESDSHAETGGGAVAACAVTPPSSSSVSPADAAAPPLAALKRVKERAAQQAAAAARVKAAAAAAAAATVSTSASSASVFSCAGSPVRCSPSADRGCTGAGSAVVDVSGVRVTAAQLQLLIDGSRSHANLQRYAPL</sequence>
<dbReference type="AlphaFoldDB" id="A0AAW0EZ83"/>
<dbReference type="Proteomes" id="UP001430356">
    <property type="component" value="Unassembled WGS sequence"/>
</dbReference>
<feature type="compositionally biased region" description="Pro residues" evidence="1">
    <location>
        <begin position="837"/>
        <end position="847"/>
    </location>
</feature>